<name>A0ABZ2C245_9RHOB</name>
<dbReference type="EMBL" id="CP143423">
    <property type="protein sequence ID" value="WVX50934.1"/>
    <property type="molecule type" value="Genomic_DNA"/>
</dbReference>
<gene>
    <name evidence="1" type="ORF">ROLI_040350</name>
</gene>
<dbReference type="Proteomes" id="UP001318682">
    <property type="component" value="Chromosome"/>
</dbReference>
<proteinExistence type="predicted"/>
<protein>
    <submittedName>
        <fullName evidence="1">Uncharacterized protein</fullName>
    </submittedName>
</protein>
<accession>A0ABZ2C245</accession>
<reference evidence="2" key="2">
    <citation type="submission" date="2024-01" db="EMBL/GenBank/DDBJ databases">
        <title>Roseobacter fucihabitans sp. nov., isolated from the brown alga Fucus spiralis.</title>
        <authorList>
            <person name="Hahnke S."/>
            <person name="Berger M."/>
            <person name="Schlingloff A."/>
            <person name="Athale I."/>
            <person name="Neumann-Schaal M."/>
            <person name="Adenaya A."/>
            <person name="Poehlein A."/>
            <person name="Daniel R."/>
            <person name="Pertersen J."/>
            <person name="Brinkhoff T."/>
        </authorList>
    </citation>
    <scope>NUCLEOTIDE SEQUENCE [LARGE SCALE GENOMIC DNA]</scope>
    <source>
        <strain evidence="2">B14</strain>
    </source>
</reference>
<reference evidence="1 2" key="1">
    <citation type="submission" date="2015-07" db="EMBL/GenBank/DDBJ databases">
        <authorList>
            <person name="Voget S."/>
            <person name="Dogs M."/>
            <person name="Brinkhoff T.H."/>
            <person name="Daniel R."/>
        </authorList>
    </citation>
    <scope>NUCLEOTIDE SEQUENCE [LARGE SCALE GENOMIC DNA]</scope>
    <source>
        <strain evidence="1 2">B14</strain>
    </source>
</reference>
<evidence type="ECO:0000313" key="1">
    <source>
        <dbReference type="EMBL" id="WVX50934.1"/>
    </source>
</evidence>
<keyword evidence="2" id="KW-1185">Reference proteome</keyword>
<evidence type="ECO:0000313" key="2">
    <source>
        <dbReference type="Proteomes" id="UP001318682"/>
    </source>
</evidence>
<organism evidence="1 2">
    <name type="scientific">Roseobacter fucihabitans</name>
    <dbReference type="NCBI Taxonomy" id="1537242"/>
    <lineage>
        <taxon>Bacteria</taxon>
        <taxon>Pseudomonadati</taxon>
        <taxon>Pseudomonadota</taxon>
        <taxon>Alphaproteobacteria</taxon>
        <taxon>Rhodobacterales</taxon>
        <taxon>Roseobacteraceae</taxon>
        <taxon>Roseobacter</taxon>
    </lineage>
</organism>
<sequence length="47" mass="5312">MQLRCKRFYSTANTYAINALKACKCKSRFDSIGPSGEKQNVLNVIEN</sequence>